<evidence type="ECO:0000256" key="1">
    <source>
        <dbReference type="SAM" id="MobiDB-lite"/>
    </source>
</evidence>
<dbReference type="AlphaFoldDB" id="A0AAV2CDC3"/>
<organism evidence="2 3">
    <name type="scientific">Linum trigynum</name>
    <dbReference type="NCBI Taxonomy" id="586398"/>
    <lineage>
        <taxon>Eukaryota</taxon>
        <taxon>Viridiplantae</taxon>
        <taxon>Streptophyta</taxon>
        <taxon>Embryophyta</taxon>
        <taxon>Tracheophyta</taxon>
        <taxon>Spermatophyta</taxon>
        <taxon>Magnoliopsida</taxon>
        <taxon>eudicotyledons</taxon>
        <taxon>Gunneridae</taxon>
        <taxon>Pentapetalae</taxon>
        <taxon>rosids</taxon>
        <taxon>fabids</taxon>
        <taxon>Malpighiales</taxon>
        <taxon>Linaceae</taxon>
        <taxon>Linum</taxon>
    </lineage>
</organism>
<accession>A0AAV2CDC3</accession>
<evidence type="ECO:0000313" key="3">
    <source>
        <dbReference type="Proteomes" id="UP001497516"/>
    </source>
</evidence>
<sequence length="231" mass="26005">MHGKAKTSGYDSVGGEMGFEPMCPKAWRGRVQVNHGPTKKWTGWARSAEKMSLIDQSREWPESDPQGGPWAVDHHPNRMSLGGGWSDREGRPRIGRGQLERTDSRRLEPNRFRPSRTKPNTVEPNWSSWNGNRSNLTRAAVDSGGKMGLLGFWRGMGGGSDAVYPPMMTPKAYRHRPDRRWEVGQGSGVKDRGWSEDEEGLGFDNQTWRKPERGSRRDPRHGGHDIGRYGG</sequence>
<feature type="compositionally biased region" description="Polar residues" evidence="1">
    <location>
        <begin position="117"/>
        <end position="129"/>
    </location>
</feature>
<evidence type="ECO:0000313" key="2">
    <source>
        <dbReference type="EMBL" id="CAL1353881.1"/>
    </source>
</evidence>
<gene>
    <name evidence="2" type="ORF">LTRI10_LOCUS1748</name>
</gene>
<reference evidence="2 3" key="1">
    <citation type="submission" date="2024-04" db="EMBL/GenBank/DDBJ databases">
        <authorList>
            <person name="Fracassetti M."/>
        </authorList>
    </citation>
    <scope>NUCLEOTIDE SEQUENCE [LARGE SCALE GENOMIC DNA]</scope>
</reference>
<dbReference type="Proteomes" id="UP001497516">
    <property type="component" value="Chromosome 1"/>
</dbReference>
<keyword evidence="3" id="KW-1185">Reference proteome</keyword>
<feature type="compositionally biased region" description="Basic and acidic residues" evidence="1">
    <location>
        <begin position="207"/>
        <end position="231"/>
    </location>
</feature>
<dbReference type="EMBL" id="OZ034813">
    <property type="protein sequence ID" value="CAL1353881.1"/>
    <property type="molecule type" value="Genomic_DNA"/>
</dbReference>
<feature type="region of interest" description="Disordered" evidence="1">
    <location>
        <begin position="54"/>
        <end position="129"/>
    </location>
</feature>
<name>A0AAV2CDC3_9ROSI</name>
<protein>
    <submittedName>
        <fullName evidence="2">Uncharacterized protein</fullName>
    </submittedName>
</protein>
<feature type="compositionally biased region" description="Basic and acidic residues" evidence="1">
    <location>
        <begin position="86"/>
        <end position="111"/>
    </location>
</feature>
<feature type="region of interest" description="Disordered" evidence="1">
    <location>
        <begin position="172"/>
        <end position="231"/>
    </location>
</feature>
<proteinExistence type="predicted"/>